<feature type="transmembrane region" description="Helical" evidence="1">
    <location>
        <begin position="6"/>
        <end position="25"/>
    </location>
</feature>
<proteinExistence type="predicted"/>
<dbReference type="EMBL" id="BAABCA010000002">
    <property type="protein sequence ID" value="GAA4233686.1"/>
    <property type="molecule type" value="Genomic_DNA"/>
</dbReference>
<organism evidence="2 3">
    <name type="scientific">Postechiella marina</name>
    <dbReference type="NCBI Taxonomy" id="943941"/>
    <lineage>
        <taxon>Bacteria</taxon>
        <taxon>Pseudomonadati</taxon>
        <taxon>Bacteroidota</taxon>
        <taxon>Flavobacteriia</taxon>
        <taxon>Flavobacteriales</taxon>
        <taxon>Flavobacteriaceae</taxon>
        <taxon>Postechiella</taxon>
    </lineage>
</organism>
<gene>
    <name evidence="2" type="ORF">GCM10022291_11310</name>
</gene>
<keyword evidence="3" id="KW-1185">Reference proteome</keyword>
<dbReference type="RefSeq" id="WP_344787141.1">
    <property type="nucleotide sequence ID" value="NZ_BAABCA010000002.1"/>
</dbReference>
<evidence type="ECO:0008006" key="4">
    <source>
        <dbReference type="Google" id="ProtNLM"/>
    </source>
</evidence>
<keyword evidence="1" id="KW-0472">Membrane</keyword>
<keyword evidence="1" id="KW-1133">Transmembrane helix</keyword>
<reference evidence="3" key="1">
    <citation type="journal article" date="2019" name="Int. J. Syst. Evol. Microbiol.">
        <title>The Global Catalogue of Microorganisms (GCM) 10K type strain sequencing project: providing services to taxonomists for standard genome sequencing and annotation.</title>
        <authorList>
            <consortium name="The Broad Institute Genomics Platform"/>
            <consortium name="The Broad Institute Genome Sequencing Center for Infectious Disease"/>
            <person name="Wu L."/>
            <person name="Ma J."/>
        </authorList>
    </citation>
    <scope>NUCLEOTIDE SEQUENCE [LARGE SCALE GENOMIC DNA]</scope>
    <source>
        <strain evidence="3">JCM 17630</strain>
    </source>
</reference>
<keyword evidence="1" id="KW-0812">Transmembrane</keyword>
<protein>
    <recommendedName>
        <fullName evidence="4">ATP synthase F0 subunit 8</fullName>
    </recommendedName>
</protein>
<accession>A0ABP8C509</accession>
<sequence>METYLITSSIFTFIIMLCKELRLGLLTRLWLHKKLHPQATLKDIENFEKNTKPKYFLSLKKDIEPNQ</sequence>
<evidence type="ECO:0000313" key="2">
    <source>
        <dbReference type="EMBL" id="GAA4233686.1"/>
    </source>
</evidence>
<evidence type="ECO:0000313" key="3">
    <source>
        <dbReference type="Proteomes" id="UP001501496"/>
    </source>
</evidence>
<dbReference type="Proteomes" id="UP001501496">
    <property type="component" value="Unassembled WGS sequence"/>
</dbReference>
<name>A0ABP8C509_9FLAO</name>
<evidence type="ECO:0000256" key="1">
    <source>
        <dbReference type="SAM" id="Phobius"/>
    </source>
</evidence>
<comment type="caution">
    <text evidence="2">The sequence shown here is derived from an EMBL/GenBank/DDBJ whole genome shotgun (WGS) entry which is preliminary data.</text>
</comment>